<dbReference type="NCBIfam" id="TIGR03558">
    <property type="entry name" value="oxido_grp_1"/>
    <property type="match status" value="1"/>
</dbReference>
<comment type="similarity">
    <text evidence="1">To bacterial alkanal monooxygenase alpha and beta chains.</text>
</comment>
<dbReference type="STRING" id="225324.SAMN02745126_02148"/>
<dbReference type="Proteomes" id="UP000190092">
    <property type="component" value="Unassembled WGS sequence"/>
</dbReference>
<name>A0A1T4N8H4_9HYPH</name>
<feature type="domain" description="Luciferase-like" evidence="3">
    <location>
        <begin position="12"/>
        <end position="306"/>
    </location>
</feature>
<reference evidence="5" key="1">
    <citation type="submission" date="2017-02" db="EMBL/GenBank/DDBJ databases">
        <authorList>
            <person name="Varghese N."/>
            <person name="Submissions S."/>
        </authorList>
    </citation>
    <scope>NUCLEOTIDE SEQUENCE [LARGE SCALE GENOMIC DNA]</scope>
    <source>
        <strain evidence="5">ATCC 27094</strain>
    </source>
</reference>
<dbReference type="OrthoDB" id="9780518at2"/>
<proteinExistence type="predicted"/>
<dbReference type="EMBL" id="FUWJ01000002">
    <property type="protein sequence ID" value="SJZ75148.1"/>
    <property type="molecule type" value="Genomic_DNA"/>
</dbReference>
<evidence type="ECO:0000256" key="1">
    <source>
        <dbReference type="ARBA" id="ARBA00007789"/>
    </source>
</evidence>
<dbReference type="Pfam" id="PF00296">
    <property type="entry name" value="Bac_luciferase"/>
    <property type="match status" value="1"/>
</dbReference>
<dbReference type="InterPro" id="IPR019949">
    <property type="entry name" value="CmoO-like"/>
</dbReference>
<organism evidence="4 5">
    <name type="scientific">Enhydrobacter aerosaccus</name>
    <dbReference type="NCBI Taxonomy" id="225324"/>
    <lineage>
        <taxon>Bacteria</taxon>
        <taxon>Pseudomonadati</taxon>
        <taxon>Pseudomonadota</taxon>
        <taxon>Alphaproteobacteria</taxon>
        <taxon>Hyphomicrobiales</taxon>
        <taxon>Enhydrobacter</taxon>
    </lineage>
</organism>
<gene>
    <name evidence="4" type="ORF">SAMN02745126_02148</name>
</gene>
<accession>A0A1T4N8H4</accession>
<dbReference type="InterPro" id="IPR036661">
    <property type="entry name" value="Luciferase-like_sf"/>
</dbReference>
<dbReference type="Gene3D" id="3.20.20.30">
    <property type="entry name" value="Luciferase-like domain"/>
    <property type="match status" value="1"/>
</dbReference>
<dbReference type="InterPro" id="IPR050766">
    <property type="entry name" value="Bact_Lucif_Oxidored"/>
</dbReference>
<dbReference type="GO" id="GO:0016705">
    <property type="term" value="F:oxidoreductase activity, acting on paired donors, with incorporation or reduction of molecular oxygen"/>
    <property type="evidence" value="ECO:0007669"/>
    <property type="project" value="InterPro"/>
</dbReference>
<protein>
    <recommendedName>
        <fullName evidence="2">Luciferase-like monooxygenase</fullName>
    </recommendedName>
</protein>
<dbReference type="InterPro" id="IPR011251">
    <property type="entry name" value="Luciferase-like_dom"/>
</dbReference>
<dbReference type="SUPFAM" id="SSF51679">
    <property type="entry name" value="Bacterial luciferase-like"/>
    <property type="match status" value="1"/>
</dbReference>
<keyword evidence="5" id="KW-1185">Reference proteome</keyword>
<dbReference type="PANTHER" id="PTHR30137:SF6">
    <property type="entry name" value="LUCIFERASE-LIKE MONOOXYGENASE"/>
    <property type="match status" value="1"/>
</dbReference>
<dbReference type="AlphaFoldDB" id="A0A1T4N8H4"/>
<evidence type="ECO:0000256" key="2">
    <source>
        <dbReference type="ARBA" id="ARBA00074555"/>
    </source>
</evidence>
<sequence length="337" mass="36657">MRLSILDQSIAVAGRPHAESIRNTVALARHCESLGYDRFWVSEHHNHPTIVGSAPEIVMAAIAATTERIRIGSAGIMLPHYSPFKVAEVFRVLDALAPGRIDMGLGRAPGSDGRTAFALNPAANERPEHFPADVRDLMAWVRNEPLVQGHPFAAVKAYPQGPTAPETWILGSSDYGAQVAALFGLPYCFAWFFSDGAGGERAIELYKKNYRPSAQHPEPHAALCVWALAAPSMEEAQYHLTSRALSRINRDKGLLGPLEAPDVAAKAVLGPHEKAKMEQLRRDAFVGTGPEVAARIEELKTRVGVDEMVVVTWTHDEAVRQQSYSLLAKACGFAPVT</sequence>
<dbReference type="RefSeq" id="WP_085933863.1">
    <property type="nucleotide sequence ID" value="NZ_FUWJ01000002.1"/>
</dbReference>
<dbReference type="GO" id="GO:0005829">
    <property type="term" value="C:cytosol"/>
    <property type="evidence" value="ECO:0007669"/>
    <property type="project" value="TreeGrafter"/>
</dbReference>
<dbReference type="FunFam" id="3.20.20.30:FF:000002">
    <property type="entry name" value="LLM class flavin-dependent oxidoreductase"/>
    <property type="match status" value="1"/>
</dbReference>
<evidence type="ECO:0000313" key="4">
    <source>
        <dbReference type="EMBL" id="SJZ75148.1"/>
    </source>
</evidence>
<evidence type="ECO:0000313" key="5">
    <source>
        <dbReference type="Proteomes" id="UP000190092"/>
    </source>
</evidence>
<dbReference type="PANTHER" id="PTHR30137">
    <property type="entry name" value="LUCIFERASE-LIKE MONOOXYGENASE"/>
    <property type="match status" value="1"/>
</dbReference>
<evidence type="ECO:0000259" key="3">
    <source>
        <dbReference type="Pfam" id="PF00296"/>
    </source>
</evidence>